<reference evidence="3" key="1">
    <citation type="submission" date="2021-03" db="EMBL/GenBank/DDBJ databases">
        <authorList>
            <person name="Bekaert M."/>
        </authorList>
    </citation>
    <scope>NUCLEOTIDE SEQUENCE</scope>
</reference>
<name>A0A8S3PYR3_MYTED</name>
<dbReference type="AlphaFoldDB" id="A0A8S3PYR3"/>
<dbReference type="CDD" id="cd09487">
    <property type="entry name" value="SAM_superfamily"/>
    <property type="match status" value="1"/>
</dbReference>
<proteinExistence type="predicted"/>
<evidence type="ECO:0000313" key="4">
    <source>
        <dbReference type="Proteomes" id="UP000683360"/>
    </source>
</evidence>
<gene>
    <name evidence="3" type="ORF">MEDL_4681</name>
</gene>
<evidence type="ECO:0000259" key="2">
    <source>
        <dbReference type="PROSITE" id="PS50105"/>
    </source>
</evidence>
<feature type="domain" description="SAM" evidence="2">
    <location>
        <begin position="14"/>
        <end position="56"/>
    </location>
</feature>
<feature type="region of interest" description="Disordered" evidence="1">
    <location>
        <begin position="173"/>
        <end position="352"/>
    </location>
</feature>
<feature type="compositionally biased region" description="Acidic residues" evidence="1">
    <location>
        <begin position="252"/>
        <end position="285"/>
    </location>
</feature>
<dbReference type="PROSITE" id="PS50105">
    <property type="entry name" value="SAM_DOMAIN"/>
    <property type="match status" value="1"/>
</dbReference>
<keyword evidence="4" id="KW-1185">Reference proteome</keyword>
<feature type="compositionally biased region" description="Pro residues" evidence="1">
    <location>
        <begin position="103"/>
        <end position="112"/>
    </location>
</feature>
<evidence type="ECO:0000256" key="1">
    <source>
        <dbReference type="SAM" id="MobiDB-lite"/>
    </source>
</evidence>
<dbReference type="Gene3D" id="1.10.150.50">
    <property type="entry name" value="Transcription Factor, Ets-1"/>
    <property type="match status" value="1"/>
</dbReference>
<evidence type="ECO:0000313" key="3">
    <source>
        <dbReference type="EMBL" id="CAG2189306.1"/>
    </source>
</evidence>
<dbReference type="InterPro" id="IPR001660">
    <property type="entry name" value="SAM"/>
</dbReference>
<organism evidence="3 4">
    <name type="scientific">Mytilus edulis</name>
    <name type="common">Blue mussel</name>
    <dbReference type="NCBI Taxonomy" id="6550"/>
    <lineage>
        <taxon>Eukaryota</taxon>
        <taxon>Metazoa</taxon>
        <taxon>Spiralia</taxon>
        <taxon>Lophotrochozoa</taxon>
        <taxon>Mollusca</taxon>
        <taxon>Bivalvia</taxon>
        <taxon>Autobranchia</taxon>
        <taxon>Pteriomorphia</taxon>
        <taxon>Mytilida</taxon>
        <taxon>Mytiloidea</taxon>
        <taxon>Mytilidae</taxon>
        <taxon>Mytilinae</taxon>
        <taxon>Mytilus</taxon>
    </lineage>
</organism>
<dbReference type="InterPro" id="IPR013761">
    <property type="entry name" value="SAM/pointed_sf"/>
</dbReference>
<feature type="region of interest" description="Disordered" evidence="1">
    <location>
        <begin position="77"/>
        <end position="147"/>
    </location>
</feature>
<accession>A0A8S3PYR3</accession>
<feature type="compositionally biased region" description="Acidic residues" evidence="1">
    <location>
        <begin position="121"/>
        <end position="135"/>
    </location>
</feature>
<dbReference type="Proteomes" id="UP000683360">
    <property type="component" value="Unassembled WGS sequence"/>
</dbReference>
<comment type="caution">
    <text evidence="3">The sequence shown here is derived from an EMBL/GenBank/DDBJ whole genome shotgun (WGS) entry which is preliminary data.</text>
</comment>
<dbReference type="OrthoDB" id="10044490at2759"/>
<dbReference type="Pfam" id="PF07647">
    <property type="entry name" value="SAM_2"/>
    <property type="match status" value="1"/>
</dbReference>
<dbReference type="SUPFAM" id="SSF47769">
    <property type="entry name" value="SAM/Pointed domain"/>
    <property type="match status" value="1"/>
</dbReference>
<protein>
    <recommendedName>
        <fullName evidence="2">SAM domain-containing protein</fullName>
    </recommendedName>
</protein>
<sequence>MSRILPDYNQLMRFTINDVCNWLAENRFGEFVKQFREHGIDGNRFVTLSDLDLSRMNCPMAKRRDLLKLVRELPKPAESSRMKNIVQPQIPATPSRDYNPPNHGRPPPPIPAPQAQVNGDNNDDDDGSGPEDDYEWGASDFSDVSSEEEIQIQKVRLTANGTQNSIHLRKRIMKTHQIASQPIVEPRRPTQQPPDEDTDSVGSYEEPDPQSAPPPPSVPTRRGAPQVAPSGPPRSASHGVPVNRRPVPQMPPEEEQPVYEETNEADEQQVYDETMEQPVYEDPDEQPVKKPAPRRQLPVPEQTSTMGRKMPMRTTSEPDAPAPPPPRGKGRQPPKAVKKAEESPAPVPPPLEGAEDLLLNLRKRNFMRTQITHLRLDVKHQDLKYLHLKMILNRLDDYEKPVEVSHPPSQGHKSSICPLPGETHMRKSLNRLLNVSNFASY</sequence>
<dbReference type="EMBL" id="CAJPWZ010000288">
    <property type="protein sequence ID" value="CAG2189306.1"/>
    <property type="molecule type" value="Genomic_DNA"/>
</dbReference>